<keyword evidence="3" id="KW-1185">Reference proteome</keyword>
<organism evidence="2 3">
    <name type="scientific">Paractinoplanes rishiriensis</name>
    <dbReference type="NCBI Taxonomy" id="1050105"/>
    <lineage>
        <taxon>Bacteria</taxon>
        <taxon>Bacillati</taxon>
        <taxon>Actinomycetota</taxon>
        <taxon>Actinomycetes</taxon>
        <taxon>Micromonosporales</taxon>
        <taxon>Micromonosporaceae</taxon>
        <taxon>Paractinoplanes</taxon>
    </lineage>
</organism>
<proteinExistence type="predicted"/>
<comment type="caution">
    <text evidence="2">The sequence shown here is derived from an EMBL/GenBank/DDBJ whole genome shotgun (WGS) entry which is preliminary data.</text>
</comment>
<evidence type="ECO:0000313" key="3">
    <source>
        <dbReference type="Proteomes" id="UP000636960"/>
    </source>
</evidence>
<dbReference type="EMBL" id="BOMV01000008">
    <property type="protein sequence ID" value="GIE94058.1"/>
    <property type="molecule type" value="Genomic_DNA"/>
</dbReference>
<protein>
    <submittedName>
        <fullName evidence="2">Uncharacterized protein</fullName>
    </submittedName>
</protein>
<feature type="region of interest" description="Disordered" evidence="1">
    <location>
        <begin position="1"/>
        <end position="42"/>
    </location>
</feature>
<feature type="region of interest" description="Disordered" evidence="1">
    <location>
        <begin position="101"/>
        <end position="148"/>
    </location>
</feature>
<evidence type="ECO:0000256" key="1">
    <source>
        <dbReference type="SAM" id="MobiDB-lite"/>
    </source>
</evidence>
<feature type="compositionally biased region" description="Pro residues" evidence="1">
    <location>
        <begin position="115"/>
        <end position="124"/>
    </location>
</feature>
<name>A0A919MST6_9ACTN</name>
<accession>A0A919MST6</accession>
<sequence>MSTWAARGASCWRGKPLTPPDGRSEWMTGRPKGGPRIHPFGTVDRPTYWQADGPAGPRLPGMIKLRFPAAGLAAATARGGTALAFGAVLTLLAAGCAGQVSGTAPADGQSLPSVEPAPDPPPSSEPRIHPRWRSCAGEPSMRPRDEGTDAVPLLRYSGTFHPVAAARCEEGTQRRPDGGTDAIAVENHADDVAALIAALRLPDAPPPPESSADDEVPALLCPADGYAPPRLVLLDAQGRWVRPHIPRGDCGKPLAEATAAMDGLRWTRVKTRVLGEVVSAEAAASGCDQVATDMVWFTGVYPPTRQGDLAPLAADTASVRLCIYEVKPSGRDSEKPQGTFVSGRLLPSTRWAAVKQAIQSSGEAPPCPAPATRFAHLTTPRGDIHAELDGCHRLVAPAMGTSYETIRQAPTNLPDLLTRP</sequence>
<reference evidence="2" key="1">
    <citation type="submission" date="2021-01" db="EMBL/GenBank/DDBJ databases">
        <title>Whole genome shotgun sequence of Actinoplanes rishiriensis NBRC 108556.</title>
        <authorList>
            <person name="Komaki H."/>
            <person name="Tamura T."/>
        </authorList>
    </citation>
    <scope>NUCLEOTIDE SEQUENCE</scope>
    <source>
        <strain evidence="2">NBRC 108556</strain>
    </source>
</reference>
<dbReference type="AlphaFoldDB" id="A0A919MST6"/>
<dbReference type="Proteomes" id="UP000636960">
    <property type="component" value="Unassembled WGS sequence"/>
</dbReference>
<evidence type="ECO:0000313" key="2">
    <source>
        <dbReference type="EMBL" id="GIE94058.1"/>
    </source>
</evidence>
<gene>
    <name evidence="2" type="ORF">Ari01nite_15230</name>
</gene>